<evidence type="ECO:0000313" key="1">
    <source>
        <dbReference type="EMBL" id="CDX11429.1"/>
    </source>
</evidence>
<protein>
    <submittedName>
        <fullName evidence="1">Transposase</fullName>
    </submittedName>
</protein>
<proteinExistence type="predicted"/>
<dbReference type="InterPro" id="IPR009057">
    <property type="entry name" value="Homeodomain-like_sf"/>
</dbReference>
<name>A0A090D9A7_MESPL</name>
<dbReference type="EMBL" id="CCMZ01000001">
    <property type="protein sequence ID" value="CDX11429.1"/>
    <property type="molecule type" value="Genomic_DNA"/>
</dbReference>
<dbReference type="AlphaFoldDB" id="A0A090D9A7"/>
<keyword evidence="2" id="KW-1185">Reference proteome</keyword>
<gene>
    <name evidence="1" type="ORF">MPL3356_10048</name>
</gene>
<evidence type="ECO:0000313" key="2">
    <source>
        <dbReference type="Proteomes" id="UP000045285"/>
    </source>
</evidence>
<reference evidence="2" key="1">
    <citation type="submission" date="2014-08" db="EMBL/GenBank/DDBJ databases">
        <authorList>
            <person name="Moulin L."/>
        </authorList>
    </citation>
    <scope>NUCLEOTIDE SEQUENCE [LARGE SCALE GENOMIC DNA]</scope>
</reference>
<sequence length="195" mass="21395">MARALSEDLRSRVLKASDGGMSARQAAARFGVGISSAIRWIARAKLGERTPRPQGWRRASSLDAHEAFIVGLIEARKDITLDEMVERLAVEVSVRIGRSALSAWLGKRGWTFKKVRTCTGADPSGCPEAPPRLVRRRLVFIDETGLSTKMARLRGRAPRGERCRAGVPHGHWKTTTFTGALRLTGMTAPFSMMAP</sequence>
<dbReference type="SUPFAM" id="SSF46689">
    <property type="entry name" value="Homeodomain-like"/>
    <property type="match status" value="1"/>
</dbReference>
<organism evidence="1 2">
    <name type="scientific">Mesorhizobium plurifarium</name>
    <dbReference type="NCBI Taxonomy" id="69974"/>
    <lineage>
        <taxon>Bacteria</taxon>
        <taxon>Pseudomonadati</taxon>
        <taxon>Pseudomonadota</taxon>
        <taxon>Alphaproteobacteria</taxon>
        <taxon>Hyphomicrobiales</taxon>
        <taxon>Phyllobacteriaceae</taxon>
        <taxon>Mesorhizobium</taxon>
    </lineage>
</organism>
<dbReference type="Proteomes" id="UP000045285">
    <property type="component" value="Unassembled WGS sequence"/>
</dbReference>
<accession>A0A090D9A7</accession>